<dbReference type="GO" id="GO:0006654">
    <property type="term" value="P:phosphatidic acid biosynthetic process"/>
    <property type="evidence" value="ECO:0007669"/>
    <property type="project" value="TreeGrafter"/>
</dbReference>
<dbReference type="GO" id="GO:0004623">
    <property type="term" value="F:phospholipase A2 activity"/>
    <property type="evidence" value="ECO:0007669"/>
    <property type="project" value="TreeGrafter"/>
</dbReference>
<dbReference type="Gene3D" id="3.40.50.1820">
    <property type="entry name" value="alpha/beta hydrolase"/>
    <property type="match status" value="1"/>
</dbReference>
<keyword evidence="3" id="KW-1185">Reference proteome</keyword>
<dbReference type="GO" id="GO:0055088">
    <property type="term" value="P:lipid homeostasis"/>
    <property type="evidence" value="ECO:0007669"/>
    <property type="project" value="TreeGrafter"/>
</dbReference>
<dbReference type="GO" id="GO:0042171">
    <property type="term" value="F:lysophosphatidic acid acyltransferase activity"/>
    <property type="evidence" value="ECO:0007669"/>
    <property type="project" value="TreeGrafter"/>
</dbReference>
<gene>
    <name evidence="2" type="ORF">LAME_0G08284G</name>
</gene>
<dbReference type="AlphaFoldDB" id="A0A1G4K863"/>
<dbReference type="PANTHER" id="PTHR42886:SF23">
    <property type="entry name" value="1-ACYLGLYCEROL-3-PHOSPHATE O-ACYLTRANSFERASE ICT1-RELATED"/>
    <property type="match status" value="1"/>
</dbReference>
<feature type="domain" description="AB hydrolase-1" evidence="1">
    <location>
        <begin position="93"/>
        <end position="400"/>
    </location>
</feature>
<dbReference type="GO" id="GO:0005743">
    <property type="term" value="C:mitochondrial inner membrane"/>
    <property type="evidence" value="ECO:0007669"/>
    <property type="project" value="TreeGrafter"/>
</dbReference>
<evidence type="ECO:0000259" key="1">
    <source>
        <dbReference type="Pfam" id="PF12697"/>
    </source>
</evidence>
<dbReference type="EMBL" id="LT598484">
    <property type="protein sequence ID" value="SCV00212.1"/>
    <property type="molecule type" value="Genomic_DNA"/>
</dbReference>
<organism evidence="2 3">
    <name type="scientific">Lachancea meyersii CBS 8951</name>
    <dbReference type="NCBI Taxonomy" id="1266667"/>
    <lineage>
        <taxon>Eukaryota</taxon>
        <taxon>Fungi</taxon>
        <taxon>Dikarya</taxon>
        <taxon>Ascomycota</taxon>
        <taxon>Saccharomycotina</taxon>
        <taxon>Saccharomycetes</taxon>
        <taxon>Saccharomycetales</taxon>
        <taxon>Saccharomycetaceae</taxon>
        <taxon>Lachancea</taxon>
    </lineage>
</organism>
<proteinExistence type="predicted"/>
<dbReference type="GO" id="GO:0035965">
    <property type="term" value="P:cardiolipin acyl-chain remodeling"/>
    <property type="evidence" value="ECO:0007669"/>
    <property type="project" value="TreeGrafter"/>
</dbReference>
<dbReference type="InterPro" id="IPR000073">
    <property type="entry name" value="AB_hydrolase_1"/>
</dbReference>
<dbReference type="PANTHER" id="PTHR42886">
    <property type="entry name" value="RE40534P-RELATED"/>
    <property type="match status" value="1"/>
</dbReference>
<dbReference type="InterPro" id="IPR029058">
    <property type="entry name" value="AB_hydrolase_fold"/>
</dbReference>
<dbReference type="Proteomes" id="UP000191144">
    <property type="component" value="Chromosome G"/>
</dbReference>
<name>A0A1G4K863_9SACH</name>
<protein>
    <submittedName>
        <fullName evidence="2">LAME_0G08284g1_1</fullName>
    </submittedName>
</protein>
<accession>A0A1G4K863</accession>
<dbReference type="Pfam" id="PF12697">
    <property type="entry name" value="Abhydrolase_6"/>
    <property type="match status" value="1"/>
</dbReference>
<evidence type="ECO:0000313" key="3">
    <source>
        <dbReference type="Proteomes" id="UP000191144"/>
    </source>
</evidence>
<sequence length="408" mass="46320">MIGVRYYSSQTRSFPRRLATRLARLPEGAPHASGWKLWAQRLFGSSKPRMARLQDALVRELGLTDRVTRSMVQNELHQLHFHNPQADIKTPTLLVHGHAASAMAFHRNFAGLSSAVQDLYAVDLPSNGLSVELPLELELPPPLPLRIQLQNDTFKLPYTIEPLHQRAVVQGFENYYLDALEQWRLDNKLGRINVVAHSYGGYLSFKYAAKYPHAVAKLCLVSPLGVERNAFAVDNRWSSNTAYPTNYTDPASKYYIPSRPAIPKLIFESQTRLLRALGPLGAKLCWNYIAAAYSRVPSVTYKQYVFEMFYGKDGLSQTSRDIFTGLFTNRLLARDPLLNCLEHLRVKDLMLLYGDRDWMNRTAGQQLAQEANSIGITADYNEVSSSGHNLFLDNPEEFNQRVVQFLDE</sequence>
<evidence type="ECO:0000313" key="2">
    <source>
        <dbReference type="EMBL" id="SCV00212.1"/>
    </source>
</evidence>
<dbReference type="OrthoDB" id="7457040at2759"/>
<dbReference type="SUPFAM" id="SSF53474">
    <property type="entry name" value="alpha/beta-Hydrolases"/>
    <property type="match status" value="1"/>
</dbReference>
<reference evidence="3" key="1">
    <citation type="submission" date="2016-03" db="EMBL/GenBank/DDBJ databases">
        <authorList>
            <person name="Devillers Hugo."/>
        </authorList>
    </citation>
    <scope>NUCLEOTIDE SEQUENCE [LARGE SCALE GENOMIC DNA]</scope>
</reference>